<dbReference type="HAMAP" id="MF_01092">
    <property type="entry name" value="ZapD"/>
    <property type="match status" value="1"/>
</dbReference>
<keyword evidence="7" id="KW-1185">Reference proteome</keyword>
<dbReference type="GO" id="GO:0032153">
    <property type="term" value="C:cell division site"/>
    <property type="evidence" value="ECO:0007669"/>
    <property type="project" value="TreeGrafter"/>
</dbReference>
<dbReference type="Pfam" id="PF07072">
    <property type="entry name" value="ZapD"/>
    <property type="match status" value="1"/>
</dbReference>
<keyword evidence="4 5" id="KW-0131">Cell cycle</keyword>
<accession>A0A1E7Q468</accession>
<dbReference type="EMBL" id="MKEK01000001">
    <property type="protein sequence ID" value="OEY68910.1"/>
    <property type="molecule type" value="Genomic_DNA"/>
</dbReference>
<evidence type="ECO:0000313" key="7">
    <source>
        <dbReference type="Proteomes" id="UP000242258"/>
    </source>
</evidence>
<dbReference type="PANTHER" id="PTHR39455:SF1">
    <property type="entry name" value="CELL DIVISION PROTEIN ZAPD"/>
    <property type="match status" value="1"/>
</dbReference>
<evidence type="ECO:0000313" key="6">
    <source>
        <dbReference type="EMBL" id="OEY68910.1"/>
    </source>
</evidence>
<keyword evidence="1 5" id="KW-0963">Cytoplasm</keyword>
<comment type="caution">
    <text evidence="6">The sequence shown here is derived from an EMBL/GenBank/DDBJ whole genome shotgun (WGS) entry which is preliminary data.</text>
</comment>
<comment type="subunit">
    <text evidence="5">Interacts with FtsZ.</text>
</comment>
<evidence type="ECO:0000256" key="4">
    <source>
        <dbReference type="ARBA" id="ARBA00023306"/>
    </source>
</evidence>
<dbReference type="PANTHER" id="PTHR39455">
    <property type="entry name" value="CELL DIVISION PROTEIN ZAPD"/>
    <property type="match status" value="1"/>
</dbReference>
<dbReference type="Proteomes" id="UP000242258">
    <property type="component" value="Unassembled WGS sequence"/>
</dbReference>
<dbReference type="InterPro" id="IPR027462">
    <property type="entry name" value="ZapD_C"/>
</dbReference>
<organism evidence="6 7">
    <name type="scientific">Rheinheimera salexigens</name>
    <dbReference type="NCBI Taxonomy" id="1628148"/>
    <lineage>
        <taxon>Bacteria</taxon>
        <taxon>Pseudomonadati</taxon>
        <taxon>Pseudomonadota</taxon>
        <taxon>Gammaproteobacteria</taxon>
        <taxon>Chromatiales</taxon>
        <taxon>Chromatiaceae</taxon>
        <taxon>Rheinheimera</taxon>
    </lineage>
</organism>
<protein>
    <recommendedName>
        <fullName evidence="5">Cell division protein ZapD</fullName>
    </recommendedName>
    <alternativeName>
        <fullName evidence="5">Z ring-associated protein D</fullName>
    </alternativeName>
</protein>
<dbReference type="AlphaFoldDB" id="A0A1E7Q468"/>
<dbReference type="NCBIfam" id="NF003655">
    <property type="entry name" value="PRK05287.1-3"/>
    <property type="match status" value="1"/>
</dbReference>
<proteinExistence type="inferred from homology"/>
<dbReference type="STRING" id="1628148.BI198_04510"/>
<dbReference type="Gene3D" id="1.10.3900.10">
    <property type="entry name" value="YacF-like"/>
    <property type="match status" value="1"/>
</dbReference>
<dbReference type="OrthoDB" id="5294622at2"/>
<dbReference type="GO" id="GO:0000917">
    <property type="term" value="P:division septum assembly"/>
    <property type="evidence" value="ECO:0007669"/>
    <property type="project" value="UniProtKB-KW"/>
</dbReference>
<sequence length="248" mass="29285">MTELIYEHPLNEKVRTYLRVEHLFNQLQQLLALENEWQQQAYFNTLFDLIEILDRNDIRPDLIKDVERCETALVAWSSHPSVSDDKLQVMLQQAVKLQSDLLRSTKFIASLKQDKFLSPLRQRFSIPGGACYFDMPQLQYWIHLDIDYRQQMANEWYQQLSLVQQAIDFVLSFIRERGHFEPIIADNGFYQSNTDKYELLRLSYPIDAGVYPTVSGNKYRYAIRFMQLCDETGRNNSTDSQQFKLACC</sequence>
<dbReference type="GO" id="GO:0005737">
    <property type="term" value="C:cytoplasm"/>
    <property type="evidence" value="ECO:0007669"/>
    <property type="project" value="UniProtKB-SubCell"/>
</dbReference>
<comment type="subcellular location">
    <subcellularLocation>
        <location evidence="5">Cytoplasm</location>
    </subcellularLocation>
    <text evidence="5">Localizes to mid-cell in an FtsZ-dependent manner.</text>
</comment>
<name>A0A1E7Q468_9GAMM</name>
<evidence type="ECO:0000256" key="3">
    <source>
        <dbReference type="ARBA" id="ARBA00023210"/>
    </source>
</evidence>
<dbReference type="GO" id="GO:0043093">
    <property type="term" value="P:FtsZ-dependent cytokinesis"/>
    <property type="evidence" value="ECO:0007669"/>
    <property type="project" value="UniProtKB-UniRule"/>
</dbReference>
<gene>
    <name evidence="5" type="primary">zapD</name>
    <name evidence="6" type="ORF">BI198_04510</name>
</gene>
<comment type="similarity">
    <text evidence="5">Belongs to the ZapD family.</text>
</comment>
<dbReference type="Gene3D" id="2.60.440.10">
    <property type="entry name" value="YacF-like domains"/>
    <property type="match status" value="1"/>
</dbReference>
<evidence type="ECO:0000256" key="1">
    <source>
        <dbReference type="ARBA" id="ARBA00022490"/>
    </source>
</evidence>
<dbReference type="InterPro" id="IPR036268">
    <property type="entry name" value="ZapD_sf"/>
</dbReference>
<evidence type="ECO:0000256" key="2">
    <source>
        <dbReference type="ARBA" id="ARBA00022618"/>
    </source>
</evidence>
<evidence type="ECO:0000256" key="5">
    <source>
        <dbReference type="HAMAP-Rule" id="MF_01092"/>
    </source>
</evidence>
<dbReference type="InterPro" id="IPR009777">
    <property type="entry name" value="ZapD"/>
</dbReference>
<keyword evidence="2 5" id="KW-0132">Cell division</keyword>
<dbReference type="RefSeq" id="WP_070048476.1">
    <property type="nucleotide sequence ID" value="NZ_CBCSDO010000003.1"/>
</dbReference>
<dbReference type="NCBIfam" id="NF003656">
    <property type="entry name" value="PRK05287.1-4"/>
    <property type="match status" value="1"/>
</dbReference>
<reference evidence="7" key="1">
    <citation type="submission" date="2016-09" db="EMBL/GenBank/DDBJ databases">
        <authorList>
            <person name="Wan X."/>
            <person name="Hou S."/>
        </authorList>
    </citation>
    <scope>NUCLEOTIDE SEQUENCE [LARGE SCALE GENOMIC DNA]</scope>
    <source>
        <strain evidence="7">KH87</strain>
    </source>
</reference>
<comment type="function">
    <text evidence="5">Cell division factor that enhances FtsZ-ring assembly. Directly interacts with FtsZ and promotes bundling of FtsZ protofilaments, with a reduction in FtsZ GTPase activity.</text>
</comment>
<keyword evidence="3 5" id="KW-0717">Septation</keyword>
<dbReference type="SUPFAM" id="SSF160950">
    <property type="entry name" value="YacF-like"/>
    <property type="match status" value="1"/>
</dbReference>